<evidence type="ECO:0000313" key="2">
    <source>
        <dbReference type="EMBL" id="OWM76863.1"/>
    </source>
</evidence>
<evidence type="ECO:0000256" key="1">
    <source>
        <dbReference type="SAM" id="MobiDB-lite"/>
    </source>
</evidence>
<sequence length="293" mass="30681">MLGLRPNVVNAGSRPYAGSKPDAGPKPDAVNAGPEPNAGPKPKAGPKPNAVNAGMEPDAGPKPKAGPKPNTVNAGPEPDAGSKPNVVNAGPEPDAGLKPDAVNAAPKPDAGPKPNAINARPEPEVGPKPNAVNAGPKPNAGRKPKSGAKTQYSKCRAEARCNKSFRLPPCCGLPTMGIGHNKGAELLKILMQECREANWPERHRASSLRDVHRKVDRPSGHGSSCRGGRVKTTSGLPAMVGMTRLLCGMGGRDGLGLWSQRISLWRSEDRGWSTHKGWHDSPVVQKYAVTARQ</sequence>
<feature type="region of interest" description="Disordered" evidence="1">
    <location>
        <begin position="208"/>
        <end position="232"/>
    </location>
</feature>
<dbReference type="Proteomes" id="UP000197138">
    <property type="component" value="Unassembled WGS sequence"/>
</dbReference>
<evidence type="ECO:0000313" key="3">
    <source>
        <dbReference type="Proteomes" id="UP000197138"/>
    </source>
</evidence>
<dbReference type="EMBL" id="MTKT01002951">
    <property type="protein sequence ID" value="OWM76863.1"/>
    <property type="molecule type" value="Genomic_DNA"/>
</dbReference>
<dbReference type="AlphaFoldDB" id="A0A218WW24"/>
<organism evidence="2 3">
    <name type="scientific">Punica granatum</name>
    <name type="common">Pomegranate</name>
    <dbReference type="NCBI Taxonomy" id="22663"/>
    <lineage>
        <taxon>Eukaryota</taxon>
        <taxon>Viridiplantae</taxon>
        <taxon>Streptophyta</taxon>
        <taxon>Embryophyta</taxon>
        <taxon>Tracheophyta</taxon>
        <taxon>Spermatophyta</taxon>
        <taxon>Magnoliopsida</taxon>
        <taxon>eudicotyledons</taxon>
        <taxon>Gunneridae</taxon>
        <taxon>Pentapetalae</taxon>
        <taxon>rosids</taxon>
        <taxon>malvids</taxon>
        <taxon>Myrtales</taxon>
        <taxon>Lythraceae</taxon>
        <taxon>Punica</taxon>
    </lineage>
</organism>
<accession>A0A218WW24</accession>
<comment type="caution">
    <text evidence="2">The sequence shown here is derived from an EMBL/GenBank/DDBJ whole genome shotgun (WGS) entry which is preliminary data.</text>
</comment>
<name>A0A218WW24_PUNGR</name>
<reference evidence="3" key="1">
    <citation type="journal article" date="2017" name="Plant J.">
        <title>The pomegranate (Punica granatum L.) genome and the genomics of punicalagin biosynthesis.</title>
        <authorList>
            <person name="Qin G."/>
            <person name="Xu C."/>
            <person name="Ming R."/>
            <person name="Tang H."/>
            <person name="Guyot R."/>
            <person name="Kramer E.M."/>
            <person name="Hu Y."/>
            <person name="Yi X."/>
            <person name="Qi Y."/>
            <person name="Xu X."/>
            <person name="Gao Z."/>
            <person name="Pan H."/>
            <person name="Jian J."/>
            <person name="Tian Y."/>
            <person name="Yue Z."/>
            <person name="Xu Y."/>
        </authorList>
    </citation>
    <scope>NUCLEOTIDE SEQUENCE [LARGE SCALE GENOMIC DNA]</scope>
    <source>
        <strain evidence="3">cv. Dabenzi</strain>
    </source>
</reference>
<proteinExistence type="predicted"/>
<feature type="region of interest" description="Disordered" evidence="1">
    <location>
        <begin position="1"/>
        <end position="152"/>
    </location>
</feature>
<protein>
    <submittedName>
        <fullName evidence="2">Uncharacterized protein</fullName>
    </submittedName>
</protein>
<gene>
    <name evidence="2" type="ORF">CDL15_Pgr019158</name>
</gene>